<dbReference type="InterPro" id="IPR029767">
    <property type="entry name" value="WecB-like"/>
</dbReference>
<evidence type="ECO:0000256" key="4">
    <source>
        <dbReference type="RuleBase" id="RU003513"/>
    </source>
</evidence>
<dbReference type="EMBL" id="CP036275">
    <property type="protein sequence ID" value="QDU40078.1"/>
    <property type="molecule type" value="Genomic_DNA"/>
</dbReference>
<proteinExistence type="inferred from homology"/>
<dbReference type="InterPro" id="IPR003331">
    <property type="entry name" value="UDP_GlcNAc_Epimerase_2_dom"/>
</dbReference>
<protein>
    <recommendedName>
        <fullName evidence="3">UDP-N-acetylglucosamine 2-epimerase (non-hydrolyzing)</fullName>
        <ecNumber evidence="3">5.1.3.14</ecNumber>
    </recommendedName>
</protein>
<dbReference type="PANTHER" id="PTHR43174:SF2">
    <property type="entry name" value="UDP-N-ACETYLGLUCOSAMINE 2-EPIMERASE"/>
    <property type="match status" value="1"/>
</dbReference>
<dbReference type="GO" id="GO:0008761">
    <property type="term" value="F:UDP-N-acetylglucosamine 2-epimerase activity"/>
    <property type="evidence" value="ECO:0007669"/>
    <property type="project" value="UniProtKB-EC"/>
</dbReference>
<dbReference type="NCBIfam" id="TIGR00236">
    <property type="entry name" value="wecB"/>
    <property type="match status" value="1"/>
</dbReference>
<dbReference type="Pfam" id="PF02350">
    <property type="entry name" value="Epimerase_2"/>
    <property type="match status" value="1"/>
</dbReference>
<evidence type="ECO:0000256" key="3">
    <source>
        <dbReference type="ARBA" id="ARBA00038858"/>
    </source>
</evidence>
<evidence type="ECO:0000256" key="1">
    <source>
        <dbReference type="ARBA" id="ARBA00023235"/>
    </source>
</evidence>
<organism evidence="6 7">
    <name type="scientific">Maioricimonas rarisocia</name>
    <dbReference type="NCBI Taxonomy" id="2528026"/>
    <lineage>
        <taxon>Bacteria</taxon>
        <taxon>Pseudomonadati</taxon>
        <taxon>Planctomycetota</taxon>
        <taxon>Planctomycetia</taxon>
        <taxon>Planctomycetales</taxon>
        <taxon>Planctomycetaceae</taxon>
        <taxon>Maioricimonas</taxon>
    </lineage>
</organism>
<evidence type="ECO:0000313" key="7">
    <source>
        <dbReference type="Proteomes" id="UP000320496"/>
    </source>
</evidence>
<keyword evidence="1 4" id="KW-0413">Isomerase</keyword>
<comment type="similarity">
    <text evidence="2 4">Belongs to the UDP-N-acetylglucosamine 2-epimerase family.</text>
</comment>
<evidence type="ECO:0000313" key="6">
    <source>
        <dbReference type="EMBL" id="QDU40078.1"/>
    </source>
</evidence>
<dbReference type="AlphaFoldDB" id="A0A517ZC65"/>
<dbReference type="KEGG" id="mri:Mal4_44320"/>
<dbReference type="Proteomes" id="UP000320496">
    <property type="component" value="Chromosome"/>
</dbReference>
<dbReference type="PANTHER" id="PTHR43174">
    <property type="entry name" value="UDP-N-ACETYLGLUCOSAMINE 2-EPIMERASE"/>
    <property type="match status" value="1"/>
</dbReference>
<evidence type="ECO:0000256" key="2">
    <source>
        <dbReference type="ARBA" id="ARBA00038209"/>
    </source>
</evidence>
<dbReference type="Gene3D" id="3.40.50.2000">
    <property type="entry name" value="Glycogen Phosphorylase B"/>
    <property type="match status" value="2"/>
</dbReference>
<sequence length="391" mass="43333">MPGFPTNGNGVRTLLVVGTRPEAIKMAPVIQACAESSSGVDPVICFTGQHREMLAQVADYFGIEADYNLDLMRANQTLTSLTASCLTALDETVEKSRPDCVVAQGDTTTVLCASMVAFYRRLPFIHVEAGLRTHNLYSPWPEEFNRRVGGLTAQVHCAPTERSANNLRKEGVAESSIHVTGNTVIDALLWTVQRERQRDQQWIEKYSMVDGRRMVLITGHRRENFGPKFESVCTALRNLALEFPETVFLYPMHLNPNVREPVLRILGGLENVHLCEPAAYPEFVWLMDRATLIITDSGGVQEEAPSLGKPVLVTRDTTERPEAVDSGVVELVGTSTAQIVERAHMLLTDADEYARRQSPQNPYGDGQASGRIANLLATRAWEERETQRVAA</sequence>
<gene>
    <name evidence="6" type="primary">wecB</name>
    <name evidence="6" type="ORF">Mal4_44320</name>
</gene>
<accession>A0A517ZC65</accession>
<dbReference type="EC" id="5.1.3.14" evidence="3"/>
<reference evidence="6 7" key="1">
    <citation type="submission" date="2019-02" db="EMBL/GenBank/DDBJ databases">
        <title>Deep-cultivation of Planctomycetes and their phenomic and genomic characterization uncovers novel biology.</title>
        <authorList>
            <person name="Wiegand S."/>
            <person name="Jogler M."/>
            <person name="Boedeker C."/>
            <person name="Pinto D."/>
            <person name="Vollmers J."/>
            <person name="Rivas-Marin E."/>
            <person name="Kohn T."/>
            <person name="Peeters S.H."/>
            <person name="Heuer A."/>
            <person name="Rast P."/>
            <person name="Oberbeckmann S."/>
            <person name="Bunk B."/>
            <person name="Jeske O."/>
            <person name="Meyerdierks A."/>
            <person name="Storesund J.E."/>
            <person name="Kallscheuer N."/>
            <person name="Luecker S."/>
            <person name="Lage O.M."/>
            <person name="Pohl T."/>
            <person name="Merkel B.J."/>
            <person name="Hornburger P."/>
            <person name="Mueller R.-W."/>
            <person name="Bruemmer F."/>
            <person name="Labrenz M."/>
            <person name="Spormann A.M."/>
            <person name="Op den Camp H."/>
            <person name="Overmann J."/>
            <person name="Amann R."/>
            <person name="Jetten M.S.M."/>
            <person name="Mascher T."/>
            <person name="Medema M.H."/>
            <person name="Devos D.P."/>
            <person name="Kaster A.-K."/>
            <person name="Ovreas L."/>
            <person name="Rohde M."/>
            <person name="Galperin M.Y."/>
            <person name="Jogler C."/>
        </authorList>
    </citation>
    <scope>NUCLEOTIDE SEQUENCE [LARGE SCALE GENOMIC DNA]</scope>
    <source>
        <strain evidence="6 7">Mal4</strain>
    </source>
</reference>
<feature type="domain" description="UDP-N-acetylglucosamine 2-epimerase" evidence="5">
    <location>
        <begin position="36"/>
        <end position="376"/>
    </location>
</feature>
<keyword evidence="7" id="KW-1185">Reference proteome</keyword>
<dbReference type="CDD" id="cd03786">
    <property type="entry name" value="GTB_UDP-GlcNAc_2-Epimerase"/>
    <property type="match status" value="1"/>
</dbReference>
<dbReference type="SUPFAM" id="SSF53756">
    <property type="entry name" value="UDP-Glycosyltransferase/glycogen phosphorylase"/>
    <property type="match status" value="1"/>
</dbReference>
<dbReference type="RefSeq" id="WP_231746605.1">
    <property type="nucleotide sequence ID" value="NZ_CP036275.1"/>
</dbReference>
<evidence type="ECO:0000259" key="5">
    <source>
        <dbReference type="Pfam" id="PF02350"/>
    </source>
</evidence>
<name>A0A517ZC65_9PLAN</name>